<dbReference type="PANTHER" id="PTHR33055">
    <property type="entry name" value="TRANSPOSASE FOR INSERTION SEQUENCE ELEMENT IS1111A"/>
    <property type="match status" value="1"/>
</dbReference>
<reference evidence="3 4" key="1">
    <citation type="submission" date="2020-09" db="EMBL/GenBank/DDBJ databases">
        <title>Roseomonas.</title>
        <authorList>
            <person name="Zhu W."/>
        </authorList>
    </citation>
    <scope>NUCLEOTIDE SEQUENCE [LARGE SCALE GENOMIC DNA]</scope>
    <source>
        <strain evidence="3 4">1311</strain>
    </source>
</reference>
<evidence type="ECO:0000313" key="4">
    <source>
        <dbReference type="Proteomes" id="UP001518990"/>
    </source>
</evidence>
<accession>A0ABS3KDK3</accession>
<dbReference type="PANTHER" id="PTHR33055:SF3">
    <property type="entry name" value="PUTATIVE TRANSPOSASE FOR IS117-RELATED"/>
    <property type="match status" value="1"/>
</dbReference>
<keyword evidence="4" id="KW-1185">Reference proteome</keyword>
<sequence>MRLYAALDVSLNKTAVCVMDHEGHLLREVEVATCPDALAEFLRGYADGLERVGLEAGPMSEWLVRGLAGHGIEAVLMETRQAHKALSAMTVKTDRNDARGLAHLLRMGWFRPVHVKAVSAREQRARISARETLIRQLRDLENSVRGLLRGFGLRMPPLLRARWADAVRALIEGHPSLPTIFAPLLQAREALREQLASLDRQVRNAAREDPVCRRLMTVPGVGAIVALTYRSTIDDPGRFRSSRSVGAFLGLTPRRYQSGETDRVGAISKAGDPAARVALFEAAHVLLTRVARWSALKAWGMRLAQRRGTKRAKVALARKLAGILHRMWVSESDFRSGAPAAAMEG</sequence>
<feature type="domain" description="Transposase IS116/IS110/IS902 C-terminal" evidence="2">
    <location>
        <begin position="212"/>
        <end position="292"/>
    </location>
</feature>
<name>A0ABS3KDK3_9PROT</name>
<organism evidence="3 4">
    <name type="scientific">Roseomonas marmotae</name>
    <dbReference type="NCBI Taxonomy" id="2768161"/>
    <lineage>
        <taxon>Bacteria</taxon>
        <taxon>Pseudomonadati</taxon>
        <taxon>Pseudomonadota</taxon>
        <taxon>Alphaproteobacteria</taxon>
        <taxon>Acetobacterales</taxon>
        <taxon>Roseomonadaceae</taxon>
        <taxon>Roseomonas</taxon>
    </lineage>
</organism>
<dbReference type="EMBL" id="JACTNF010000012">
    <property type="protein sequence ID" value="MBO1075510.1"/>
    <property type="molecule type" value="Genomic_DNA"/>
</dbReference>
<proteinExistence type="predicted"/>
<dbReference type="InterPro" id="IPR003346">
    <property type="entry name" value="Transposase_20"/>
</dbReference>
<evidence type="ECO:0000259" key="1">
    <source>
        <dbReference type="Pfam" id="PF01548"/>
    </source>
</evidence>
<dbReference type="NCBIfam" id="NF033542">
    <property type="entry name" value="transpos_IS110"/>
    <property type="match status" value="1"/>
</dbReference>
<dbReference type="RefSeq" id="WP_207447782.1">
    <property type="nucleotide sequence ID" value="NZ_CP061094.1"/>
</dbReference>
<evidence type="ECO:0000313" key="3">
    <source>
        <dbReference type="EMBL" id="MBO1075510.1"/>
    </source>
</evidence>
<dbReference type="Pfam" id="PF02371">
    <property type="entry name" value="Transposase_20"/>
    <property type="match status" value="1"/>
</dbReference>
<dbReference type="Pfam" id="PF01548">
    <property type="entry name" value="DEDD_Tnp_IS110"/>
    <property type="match status" value="1"/>
</dbReference>
<protein>
    <submittedName>
        <fullName evidence="3">IS110 family transposase</fullName>
    </submittedName>
</protein>
<dbReference type="Proteomes" id="UP001518990">
    <property type="component" value="Unassembled WGS sequence"/>
</dbReference>
<feature type="domain" description="Transposase IS110-like N-terminal" evidence="1">
    <location>
        <begin position="6"/>
        <end position="150"/>
    </location>
</feature>
<dbReference type="InterPro" id="IPR002525">
    <property type="entry name" value="Transp_IS110-like_N"/>
</dbReference>
<dbReference type="InterPro" id="IPR047650">
    <property type="entry name" value="Transpos_IS110"/>
</dbReference>
<gene>
    <name evidence="3" type="ORF">IAI60_12925</name>
</gene>
<evidence type="ECO:0000259" key="2">
    <source>
        <dbReference type="Pfam" id="PF02371"/>
    </source>
</evidence>
<comment type="caution">
    <text evidence="3">The sequence shown here is derived from an EMBL/GenBank/DDBJ whole genome shotgun (WGS) entry which is preliminary data.</text>
</comment>